<reference evidence="1 2" key="1">
    <citation type="journal article" date="2007" name="PLoS ONE">
        <title>Analysis of the neurotoxin complex genes in Clostridium botulinum A1-A4 and B1 strains: BoNT/A3, /Ba4 and /B1 clusters are located within plasmids.</title>
        <authorList>
            <person name="Smith T.J."/>
            <person name="Hill K.K."/>
            <person name="Foley B.T."/>
            <person name="Detter J.C."/>
            <person name="Munk A.C."/>
            <person name="Bruce D.C."/>
            <person name="Doggett N.A."/>
            <person name="Smith L.A."/>
            <person name="Marks J.D."/>
            <person name="Xie G."/>
            <person name="Brettin T.S."/>
        </authorList>
    </citation>
    <scope>NUCLEOTIDE SEQUENCE [LARGE SCALE GENOMIC DNA]</scope>
    <source>
        <strain evidence="2">Okra / Type B1</strain>
    </source>
</reference>
<dbReference type="EMBL" id="CP000939">
    <property type="protein sequence ID" value="ACA45422.1"/>
    <property type="molecule type" value="Genomic_DNA"/>
</dbReference>
<dbReference type="HOGENOM" id="CLU_3307194_0_0_9"/>
<proteinExistence type="predicted"/>
<protein>
    <submittedName>
        <fullName evidence="1">Uncharacterized protein</fullName>
    </submittedName>
</protein>
<sequence>MIIKNNYVPIIILDDGASILQGENRNEEDYFYTVLYNIC</sequence>
<name>B1IK77_CLOBK</name>
<gene>
    <name evidence="1" type="ordered locus">CLD_3194</name>
</gene>
<dbReference type="KEGG" id="cbb:CLD_3194"/>
<accession>B1IK77</accession>
<dbReference type="AlphaFoldDB" id="B1IK77"/>
<evidence type="ECO:0000313" key="2">
    <source>
        <dbReference type="Proteomes" id="UP000008541"/>
    </source>
</evidence>
<dbReference type="Proteomes" id="UP000008541">
    <property type="component" value="Chromosome"/>
</dbReference>
<evidence type="ECO:0000313" key="1">
    <source>
        <dbReference type="EMBL" id="ACA45422.1"/>
    </source>
</evidence>
<organism evidence="1 2">
    <name type="scientific">Clostridium botulinum (strain Okra / Type B1)</name>
    <dbReference type="NCBI Taxonomy" id="498213"/>
    <lineage>
        <taxon>Bacteria</taxon>
        <taxon>Bacillati</taxon>
        <taxon>Bacillota</taxon>
        <taxon>Clostridia</taxon>
        <taxon>Eubacteriales</taxon>
        <taxon>Clostridiaceae</taxon>
        <taxon>Clostridium</taxon>
    </lineage>
</organism>